<protein>
    <submittedName>
        <fullName evidence="1">Uncharacterized protein</fullName>
    </submittedName>
</protein>
<sequence>MSRSKQIWKFSSYHNNCLKFFSLQNRFAANNNFGINTKQQESHSIQKPKKRLPILYFIMIIIKETRTKK</sequence>
<evidence type="ECO:0000313" key="1">
    <source>
        <dbReference type="EMBL" id="KAH9416037.1"/>
    </source>
</evidence>
<gene>
    <name evidence="1" type="ORF">DERP_000533</name>
</gene>
<reference evidence="1 2" key="1">
    <citation type="journal article" date="2018" name="J. Allergy Clin. Immunol.">
        <title>High-quality assembly of Dermatophagoides pteronyssinus genome and transcriptome reveals a wide range of novel allergens.</title>
        <authorList>
            <person name="Liu X.Y."/>
            <person name="Yang K.Y."/>
            <person name="Wang M.Q."/>
            <person name="Kwok J.S."/>
            <person name="Zeng X."/>
            <person name="Yang Z."/>
            <person name="Xiao X.J."/>
            <person name="Lau C.P."/>
            <person name="Li Y."/>
            <person name="Huang Z.M."/>
            <person name="Ba J.G."/>
            <person name="Yim A.K."/>
            <person name="Ouyang C.Y."/>
            <person name="Ngai S.M."/>
            <person name="Chan T.F."/>
            <person name="Leung E.L."/>
            <person name="Liu L."/>
            <person name="Liu Z.G."/>
            <person name="Tsui S.K."/>
        </authorList>
    </citation>
    <scope>NUCLEOTIDE SEQUENCE [LARGE SCALE GENOMIC DNA]</scope>
    <source>
        <strain evidence="1">Derp</strain>
    </source>
</reference>
<organism evidence="1 2">
    <name type="scientific">Dermatophagoides pteronyssinus</name>
    <name type="common">European house dust mite</name>
    <dbReference type="NCBI Taxonomy" id="6956"/>
    <lineage>
        <taxon>Eukaryota</taxon>
        <taxon>Metazoa</taxon>
        <taxon>Ecdysozoa</taxon>
        <taxon>Arthropoda</taxon>
        <taxon>Chelicerata</taxon>
        <taxon>Arachnida</taxon>
        <taxon>Acari</taxon>
        <taxon>Acariformes</taxon>
        <taxon>Sarcoptiformes</taxon>
        <taxon>Astigmata</taxon>
        <taxon>Psoroptidia</taxon>
        <taxon>Analgoidea</taxon>
        <taxon>Pyroglyphidae</taxon>
        <taxon>Dermatophagoidinae</taxon>
        <taxon>Dermatophagoides</taxon>
    </lineage>
</organism>
<keyword evidence="2" id="KW-1185">Reference proteome</keyword>
<reference evidence="1 2" key="2">
    <citation type="journal article" date="2022" name="Mol. Biol. Evol.">
        <title>Comparative Genomics Reveals Insights into the Divergent Evolution of Astigmatic Mites and Household Pest Adaptations.</title>
        <authorList>
            <person name="Xiong Q."/>
            <person name="Wan A.T."/>
            <person name="Liu X."/>
            <person name="Fung C.S."/>
            <person name="Xiao X."/>
            <person name="Malainual N."/>
            <person name="Hou J."/>
            <person name="Wang L."/>
            <person name="Wang M."/>
            <person name="Yang K.Y."/>
            <person name="Cui Y."/>
            <person name="Leung E.L."/>
            <person name="Nong W."/>
            <person name="Shin S.K."/>
            <person name="Au S.W."/>
            <person name="Jeong K.Y."/>
            <person name="Chew F.T."/>
            <person name="Hui J.H."/>
            <person name="Leung T.F."/>
            <person name="Tungtrongchitr A."/>
            <person name="Zhong N."/>
            <person name="Liu Z."/>
            <person name="Tsui S.K."/>
        </authorList>
    </citation>
    <scope>NUCLEOTIDE SEQUENCE [LARGE SCALE GENOMIC DNA]</scope>
    <source>
        <strain evidence="1">Derp</strain>
    </source>
</reference>
<comment type="caution">
    <text evidence="1">The sequence shown here is derived from an EMBL/GenBank/DDBJ whole genome shotgun (WGS) entry which is preliminary data.</text>
</comment>
<dbReference type="EMBL" id="NJHN03000095">
    <property type="protein sequence ID" value="KAH9416037.1"/>
    <property type="molecule type" value="Genomic_DNA"/>
</dbReference>
<accession>A0ABQ8J0M9</accession>
<evidence type="ECO:0000313" key="2">
    <source>
        <dbReference type="Proteomes" id="UP000887458"/>
    </source>
</evidence>
<name>A0ABQ8J0M9_DERPT</name>
<dbReference type="Proteomes" id="UP000887458">
    <property type="component" value="Unassembled WGS sequence"/>
</dbReference>
<proteinExistence type="predicted"/>